<dbReference type="Proteomes" id="UP001054252">
    <property type="component" value="Unassembled WGS sequence"/>
</dbReference>
<accession>A0AAV5L4L2</accession>
<evidence type="ECO:0000313" key="1">
    <source>
        <dbReference type="EMBL" id="GKV31886.1"/>
    </source>
</evidence>
<gene>
    <name evidence="1" type="ORF">SLEP1_g40543</name>
</gene>
<organism evidence="1 2">
    <name type="scientific">Rubroshorea leprosula</name>
    <dbReference type="NCBI Taxonomy" id="152421"/>
    <lineage>
        <taxon>Eukaryota</taxon>
        <taxon>Viridiplantae</taxon>
        <taxon>Streptophyta</taxon>
        <taxon>Embryophyta</taxon>
        <taxon>Tracheophyta</taxon>
        <taxon>Spermatophyta</taxon>
        <taxon>Magnoliopsida</taxon>
        <taxon>eudicotyledons</taxon>
        <taxon>Gunneridae</taxon>
        <taxon>Pentapetalae</taxon>
        <taxon>rosids</taxon>
        <taxon>malvids</taxon>
        <taxon>Malvales</taxon>
        <taxon>Dipterocarpaceae</taxon>
        <taxon>Rubroshorea</taxon>
    </lineage>
</organism>
<keyword evidence="2" id="KW-1185">Reference proteome</keyword>
<proteinExistence type="predicted"/>
<protein>
    <submittedName>
        <fullName evidence="1">Uncharacterized protein</fullName>
    </submittedName>
</protein>
<reference evidence="1 2" key="1">
    <citation type="journal article" date="2021" name="Commun. Biol.">
        <title>The genome of Shorea leprosula (Dipterocarpaceae) highlights the ecological relevance of drought in aseasonal tropical rainforests.</title>
        <authorList>
            <person name="Ng K.K.S."/>
            <person name="Kobayashi M.J."/>
            <person name="Fawcett J.A."/>
            <person name="Hatakeyama M."/>
            <person name="Paape T."/>
            <person name="Ng C.H."/>
            <person name="Ang C.C."/>
            <person name="Tnah L.H."/>
            <person name="Lee C.T."/>
            <person name="Nishiyama T."/>
            <person name="Sese J."/>
            <person name="O'Brien M.J."/>
            <person name="Copetti D."/>
            <person name="Mohd Noor M.I."/>
            <person name="Ong R.C."/>
            <person name="Putra M."/>
            <person name="Sireger I.Z."/>
            <person name="Indrioko S."/>
            <person name="Kosugi Y."/>
            <person name="Izuno A."/>
            <person name="Isagi Y."/>
            <person name="Lee S.L."/>
            <person name="Shimizu K.K."/>
        </authorList>
    </citation>
    <scope>NUCLEOTIDE SEQUENCE [LARGE SCALE GENOMIC DNA]</scope>
    <source>
        <strain evidence="1">214</strain>
    </source>
</reference>
<name>A0AAV5L4L2_9ROSI</name>
<dbReference type="AlphaFoldDB" id="A0AAV5L4L2"/>
<comment type="caution">
    <text evidence="1">The sequence shown here is derived from an EMBL/GenBank/DDBJ whole genome shotgun (WGS) entry which is preliminary data.</text>
</comment>
<dbReference type="EMBL" id="BPVZ01000093">
    <property type="protein sequence ID" value="GKV31886.1"/>
    <property type="molecule type" value="Genomic_DNA"/>
</dbReference>
<evidence type="ECO:0000313" key="2">
    <source>
        <dbReference type="Proteomes" id="UP001054252"/>
    </source>
</evidence>
<sequence length="51" mass="5638">MVRKGESIWQSMLEDALITSLPATAYGEALYRYIQILQTGGECDSFSPPLS</sequence>